<dbReference type="SUPFAM" id="SSF75304">
    <property type="entry name" value="Amidase signature (AS) enzymes"/>
    <property type="match status" value="1"/>
</dbReference>
<keyword evidence="3" id="KW-1185">Reference proteome</keyword>
<reference evidence="2" key="2">
    <citation type="submission" date="2020-09" db="EMBL/GenBank/DDBJ databases">
        <authorList>
            <person name="Sun Q."/>
            <person name="Zhou Y."/>
        </authorList>
    </citation>
    <scope>NUCLEOTIDE SEQUENCE</scope>
    <source>
        <strain evidence="2">CGMCC 1.12919</strain>
    </source>
</reference>
<dbReference type="PANTHER" id="PTHR11895:SF176">
    <property type="entry name" value="AMIDASE AMID-RELATED"/>
    <property type="match status" value="1"/>
</dbReference>
<feature type="domain" description="Amidase" evidence="1">
    <location>
        <begin position="26"/>
        <end position="446"/>
    </location>
</feature>
<evidence type="ECO:0000313" key="2">
    <source>
        <dbReference type="EMBL" id="GGC79289.1"/>
    </source>
</evidence>
<protein>
    <submittedName>
        <fullName evidence="2">Amidase AmiD</fullName>
    </submittedName>
</protein>
<dbReference type="InterPro" id="IPR023631">
    <property type="entry name" value="Amidase_dom"/>
</dbReference>
<dbReference type="Pfam" id="PF01425">
    <property type="entry name" value="Amidase"/>
    <property type="match status" value="1"/>
</dbReference>
<dbReference type="AlphaFoldDB" id="A0A916UMU2"/>
<dbReference type="EMBL" id="BMGG01000007">
    <property type="protein sequence ID" value="GGC79289.1"/>
    <property type="molecule type" value="Genomic_DNA"/>
</dbReference>
<dbReference type="InterPro" id="IPR000120">
    <property type="entry name" value="Amidase"/>
</dbReference>
<comment type="caution">
    <text evidence="2">The sequence shown here is derived from an EMBL/GenBank/DDBJ whole genome shotgun (WGS) entry which is preliminary data.</text>
</comment>
<dbReference type="Proteomes" id="UP000637002">
    <property type="component" value="Unassembled WGS sequence"/>
</dbReference>
<dbReference type="GO" id="GO:0003824">
    <property type="term" value="F:catalytic activity"/>
    <property type="evidence" value="ECO:0007669"/>
    <property type="project" value="InterPro"/>
</dbReference>
<dbReference type="RefSeq" id="WP_188611096.1">
    <property type="nucleotide sequence ID" value="NZ_BMGG01000007.1"/>
</dbReference>
<sequence length="468" mass="49487">MSDELGFESLTRVSELIRNRSVSSVEVTAAQLKRIERFDGTYRSYTTVLADRALARAEAADGELAKGIWRGPLHGVPVAVKDLCNTTFAPTGAGTMMLRAVVPGHNATVVDRLEQGGAVILGKLSMTEGAYTSHHPENPSPLNPWGLDHWVGSSSTGSGVATAAGLCYGAIGSDTGGSIRFPSATCGLTGIKPTWGRVSRYGVFPLAASLDHIGPMTRDAADAAAMLGVIAGADPHDPTALSAPVPDYLGEVGRNIRGLRIGIDRRFVSEGIDAQVVAALEAAEGVLAGLGARIIEIRFPATTELVRGWIPFCAVETAIAHKESYPARSRDYGPDLAALIEQGRAMSGAELGEIYHERLAFSGALAAVFQDVDLMLVPTMPVPIPSLAQMAAYGEDPDVLLRILRFTAPFDFSGSPTITLPAGIDETGMPLSLQLVGRHLGEDLLCRAGHAFQQVTDWHTHRPPQRGG</sequence>
<proteinExistence type="predicted"/>
<dbReference type="PANTHER" id="PTHR11895">
    <property type="entry name" value="TRANSAMIDASE"/>
    <property type="match status" value="1"/>
</dbReference>
<dbReference type="InterPro" id="IPR036928">
    <property type="entry name" value="AS_sf"/>
</dbReference>
<organism evidence="2 3">
    <name type="scientific">Chelatococcus reniformis</name>
    <dbReference type="NCBI Taxonomy" id="1494448"/>
    <lineage>
        <taxon>Bacteria</taxon>
        <taxon>Pseudomonadati</taxon>
        <taxon>Pseudomonadota</taxon>
        <taxon>Alphaproteobacteria</taxon>
        <taxon>Hyphomicrobiales</taxon>
        <taxon>Chelatococcaceae</taxon>
        <taxon>Chelatococcus</taxon>
    </lineage>
</organism>
<evidence type="ECO:0000313" key="3">
    <source>
        <dbReference type="Proteomes" id="UP000637002"/>
    </source>
</evidence>
<name>A0A916UMU2_9HYPH</name>
<gene>
    <name evidence="2" type="primary">amiD</name>
    <name evidence="2" type="ORF">GCM10010994_41700</name>
</gene>
<evidence type="ECO:0000259" key="1">
    <source>
        <dbReference type="Pfam" id="PF01425"/>
    </source>
</evidence>
<reference evidence="2" key="1">
    <citation type="journal article" date="2014" name="Int. J. Syst. Evol. Microbiol.">
        <title>Complete genome sequence of Corynebacterium casei LMG S-19264T (=DSM 44701T), isolated from a smear-ripened cheese.</title>
        <authorList>
            <consortium name="US DOE Joint Genome Institute (JGI-PGF)"/>
            <person name="Walter F."/>
            <person name="Albersmeier A."/>
            <person name="Kalinowski J."/>
            <person name="Ruckert C."/>
        </authorList>
    </citation>
    <scope>NUCLEOTIDE SEQUENCE</scope>
    <source>
        <strain evidence="2">CGMCC 1.12919</strain>
    </source>
</reference>
<dbReference type="Gene3D" id="3.90.1300.10">
    <property type="entry name" value="Amidase signature (AS) domain"/>
    <property type="match status" value="1"/>
</dbReference>
<accession>A0A916UMU2</accession>